<dbReference type="EMBL" id="VOXD01000041">
    <property type="protein sequence ID" value="TXF86264.1"/>
    <property type="molecule type" value="Genomic_DNA"/>
</dbReference>
<dbReference type="InterPro" id="IPR013783">
    <property type="entry name" value="Ig-like_fold"/>
</dbReference>
<dbReference type="AlphaFoldDB" id="A0A5C7FIY2"/>
<dbReference type="RefSeq" id="WP_147932488.1">
    <property type="nucleotide sequence ID" value="NZ_VOXD01000041.1"/>
</dbReference>
<dbReference type="SMART" id="SM00089">
    <property type="entry name" value="PKD"/>
    <property type="match status" value="2"/>
</dbReference>
<dbReference type="PROSITE" id="PS51257">
    <property type="entry name" value="PROKAR_LIPOPROTEIN"/>
    <property type="match status" value="1"/>
</dbReference>
<dbReference type="CDD" id="cd00146">
    <property type="entry name" value="PKD"/>
    <property type="match status" value="1"/>
</dbReference>
<reference evidence="2 3" key="1">
    <citation type="submission" date="2019-08" db="EMBL/GenBank/DDBJ databases">
        <title>Lewinella sp. strain SSH13 Genome sequencing and assembly.</title>
        <authorList>
            <person name="Kim I."/>
        </authorList>
    </citation>
    <scope>NUCLEOTIDE SEQUENCE [LARGE SCALE GENOMIC DNA]</scope>
    <source>
        <strain evidence="2 3">SSH13</strain>
    </source>
</reference>
<feature type="domain" description="PKD/Chitinase" evidence="1">
    <location>
        <begin position="37"/>
        <end position="115"/>
    </location>
</feature>
<dbReference type="SUPFAM" id="SSF49299">
    <property type="entry name" value="PKD domain"/>
    <property type="match status" value="1"/>
</dbReference>
<feature type="domain" description="PKD/Chitinase" evidence="1">
    <location>
        <begin position="121"/>
        <end position="203"/>
    </location>
</feature>
<name>A0A5C7FIY2_9BACT</name>
<keyword evidence="3" id="KW-1185">Reference proteome</keyword>
<dbReference type="OrthoDB" id="5381604at2"/>
<dbReference type="InterPro" id="IPR035986">
    <property type="entry name" value="PKD_dom_sf"/>
</dbReference>
<evidence type="ECO:0000259" key="1">
    <source>
        <dbReference type="SMART" id="SM00089"/>
    </source>
</evidence>
<evidence type="ECO:0000313" key="2">
    <source>
        <dbReference type="EMBL" id="TXF86264.1"/>
    </source>
</evidence>
<sequence>MPVKYLFFLLFLVGFTACDDEQILPALEDAAGPVDLSLDIVVNSENPGEATITPGGEGVTLFSIDFGDGSPVEEMTIGTSVNHSYAVGTYTLSLTATGINGQTATLSETLIIDATPPRNLVVSINGTPGNTLSVDVEAMADFADGFNAYFGDVADETPTLFQQGETISHAYAAAGEYDIRIVALSEGVETSLEETQTVTVNSGDNALVLPLNFENTELDFAWGGFGGAGAGVVANPDVTEANSSARVVELSKSNGSEVWAGAFLALEGPVDFSSGSKIYVNVWSPRSGIPIILKLEDGENADINVEVTANTTEANAWHLVEFDFSGAGDLTETYETIVIFFDFGTNGMGENFYFDDISLDGAAGGGGGGGDEIALPLDFQNGNVNYVFEGFGGAGAEVVDNPDVSGINTSDKVASLTKNDGSEVWAGVFIDLDGPIDFSGGQSMKLKVWSPVAGATILFKMENPDNPDDNLEIPATTTGADQWEELTFDFSGIESFSNIRRVVLFGNFGSAGMGETYYFDDIRKE</sequence>
<gene>
    <name evidence="2" type="ORF">FUA23_19675</name>
</gene>
<protein>
    <recommendedName>
        <fullName evidence="1">PKD/Chitinase domain-containing protein</fullName>
    </recommendedName>
</protein>
<comment type="caution">
    <text evidence="2">The sequence shown here is derived from an EMBL/GenBank/DDBJ whole genome shotgun (WGS) entry which is preliminary data.</text>
</comment>
<dbReference type="Gene3D" id="2.60.120.260">
    <property type="entry name" value="Galactose-binding domain-like"/>
    <property type="match status" value="2"/>
</dbReference>
<dbReference type="Gene3D" id="2.60.40.10">
    <property type="entry name" value="Immunoglobulins"/>
    <property type="match status" value="1"/>
</dbReference>
<dbReference type="Proteomes" id="UP000321907">
    <property type="component" value="Unassembled WGS sequence"/>
</dbReference>
<accession>A0A5C7FIY2</accession>
<organism evidence="2 3">
    <name type="scientific">Neolewinella aurantiaca</name>
    <dbReference type="NCBI Taxonomy" id="2602767"/>
    <lineage>
        <taxon>Bacteria</taxon>
        <taxon>Pseudomonadati</taxon>
        <taxon>Bacteroidota</taxon>
        <taxon>Saprospiria</taxon>
        <taxon>Saprospirales</taxon>
        <taxon>Lewinellaceae</taxon>
        <taxon>Neolewinella</taxon>
    </lineage>
</organism>
<evidence type="ECO:0000313" key="3">
    <source>
        <dbReference type="Proteomes" id="UP000321907"/>
    </source>
</evidence>
<dbReference type="InterPro" id="IPR022409">
    <property type="entry name" value="PKD/Chitinase_dom"/>
</dbReference>
<proteinExistence type="predicted"/>